<keyword evidence="1" id="KW-0175">Coiled coil</keyword>
<accession>A0ABQ5FHJ0</accession>
<evidence type="ECO:0000256" key="1">
    <source>
        <dbReference type="SAM" id="Coils"/>
    </source>
</evidence>
<organism evidence="3 4">
    <name type="scientific">Tanacetum coccineum</name>
    <dbReference type="NCBI Taxonomy" id="301880"/>
    <lineage>
        <taxon>Eukaryota</taxon>
        <taxon>Viridiplantae</taxon>
        <taxon>Streptophyta</taxon>
        <taxon>Embryophyta</taxon>
        <taxon>Tracheophyta</taxon>
        <taxon>Spermatophyta</taxon>
        <taxon>Magnoliopsida</taxon>
        <taxon>eudicotyledons</taxon>
        <taxon>Gunneridae</taxon>
        <taxon>Pentapetalae</taxon>
        <taxon>asterids</taxon>
        <taxon>campanulids</taxon>
        <taxon>Asterales</taxon>
        <taxon>Asteraceae</taxon>
        <taxon>Asteroideae</taxon>
        <taxon>Anthemideae</taxon>
        <taxon>Anthemidinae</taxon>
        <taxon>Tanacetum</taxon>
    </lineage>
</organism>
<gene>
    <name evidence="3" type="ORF">Tco_1006047</name>
</gene>
<sequence>MKLVPRAPIFVGMSHSRAVGKEVAKSAQEIADKLYEMARKLREDSSNMVQTEEGTHDAHVLALTYEVDVESMKRRDERSGTPGGGSGTLAEGTCGTQGWRSWGQPPRQVAAWIIEKALEVALAGLKALAPGLLAKAAELLAKAAPKVVRDREALAQALTKLADTAMNLVHRALDFVGWSHSAVGKEVAKSAQEIADKLYEMARKLREDSSNMVQMEEGTHDAHVLALTYEVDVESMKRGIEEVEHQVEEVARLLKEHAELKVGEAGDNHPDKVDEKN</sequence>
<feature type="region of interest" description="Disordered" evidence="2">
    <location>
        <begin position="71"/>
        <end position="100"/>
    </location>
</feature>
<dbReference type="Proteomes" id="UP001151760">
    <property type="component" value="Unassembled WGS sequence"/>
</dbReference>
<dbReference type="EMBL" id="BQNB010017383">
    <property type="protein sequence ID" value="GJT62514.1"/>
    <property type="molecule type" value="Genomic_DNA"/>
</dbReference>
<protein>
    <submittedName>
        <fullName evidence="3">Uncharacterized protein</fullName>
    </submittedName>
</protein>
<reference evidence="3" key="1">
    <citation type="journal article" date="2022" name="Int. J. Mol. Sci.">
        <title>Draft Genome of Tanacetum Coccineum: Genomic Comparison of Closely Related Tanacetum-Family Plants.</title>
        <authorList>
            <person name="Yamashiro T."/>
            <person name="Shiraishi A."/>
            <person name="Nakayama K."/>
            <person name="Satake H."/>
        </authorList>
    </citation>
    <scope>NUCLEOTIDE SEQUENCE</scope>
</reference>
<proteinExistence type="predicted"/>
<comment type="caution">
    <text evidence="3">The sequence shown here is derived from an EMBL/GenBank/DDBJ whole genome shotgun (WGS) entry which is preliminary data.</text>
</comment>
<evidence type="ECO:0000313" key="3">
    <source>
        <dbReference type="EMBL" id="GJT62514.1"/>
    </source>
</evidence>
<name>A0ABQ5FHJ0_9ASTR</name>
<reference evidence="3" key="2">
    <citation type="submission" date="2022-01" db="EMBL/GenBank/DDBJ databases">
        <authorList>
            <person name="Yamashiro T."/>
            <person name="Shiraishi A."/>
            <person name="Satake H."/>
            <person name="Nakayama K."/>
        </authorList>
    </citation>
    <scope>NUCLEOTIDE SEQUENCE</scope>
</reference>
<evidence type="ECO:0000256" key="2">
    <source>
        <dbReference type="SAM" id="MobiDB-lite"/>
    </source>
</evidence>
<evidence type="ECO:0000313" key="4">
    <source>
        <dbReference type="Proteomes" id="UP001151760"/>
    </source>
</evidence>
<keyword evidence="4" id="KW-1185">Reference proteome</keyword>
<feature type="coiled-coil region" evidence="1">
    <location>
        <begin position="233"/>
        <end position="260"/>
    </location>
</feature>